<name>A0A0E9WFL3_ANGAN</name>
<reference evidence="1" key="2">
    <citation type="journal article" date="2015" name="Fish Shellfish Immunol.">
        <title>Early steps in the European eel (Anguilla anguilla)-Vibrio vulnificus interaction in the gills: Role of the RtxA13 toxin.</title>
        <authorList>
            <person name="Callol A."/>
            <person name="Pajuelo D."/>
            <person name="Ebbesson L."/>
            <person name="Teles M."/>
            <person name="MacKenzie S."/>
            <person name="Amaro C."/>
        </authorList>
    </citation>
    <scope>NUCLEOTIDE SEQUENCE</scope>
</reference>
<sequence>MYFVKIIDFTVKGLNVL</sequence>
<proteinExistence type="predicted"/>
<evidence type="ECO:0000313" key="1">
    <source>
        <dbReference type="EMBL" id="JAH89152.1"/>
    </source>
</evidence>
<dbReference type="EMBL" id="GBXM01019425">
    <property type="protein sequence ID" value="JAH89152.1"/>
    <property type="molecule type" value="Transcribed_RNA"/>
</dbReference>
<accession>A0A0E9WFL3</accession>
<dbReference type="AlphaFoldDB" id="A0A0E9WFL3"/>
<protein>
    <submittedName>
        <fullName evidence="1">Uncharacterized protein</fullName>
    </submittedName>
</protein>
<reference evidence="1" key="1">
    <citation type="submission" date="2014-11" db="EMBL/GenBank/DDBJ databases">
        <authorList>
            <person name="Amaro Gonzalez C."/>
        </authorList>
    </citation>
    <scope>NUCLEOTIDE SEQUENCE</scope>
</reference>
<organism evidence="1">
    <name type="scientific">Anguilla anguilla</name>
    <name type="common">European freshwater eel</name>
    <name type="synonym">Muraena anguilla</name>
    <dbReference type="NCBI Taxonomy" id="7936"/>
    <lineage>
        <taxon>Eukaryota</taxon>
        <taxon>Metazoa</taxon>
        <taxon>Chordata</taxon>
        <taxon>Craniata</taxon>
        <taxon>Vertebrata</taxon>
        <taxon>Euteleostomi</taxon>
        <taxon>Actinopterygii</taxon>
        <taxon>Neopterygii</taxon>
        <taxon>Teleostei</taxon>
        <taxon>Anguilliformes</taxon>
        <taxon>Anguillidae</taxon>
        <taxon>Anguilla</taxon>
    </lineage>
</organism>